<dbReference type="HOGENOM" id="CLU_047592_8_0_1"/>
<name>A0A060SGY6_PYCCI</name>
<dbReference type="Proteomes" id="UP000029665">
    <property type="component" value="Unassembled WGS sequence"/>
</dbReference>
<evidence type="ECO:0008006" key="3">
    <source>
        <dbReference type="Google" id="ProtNLM"/>
    </source>
</evidence>
<protein>
    <recommendedName>
        <fullName evidence="3">BTB domain-containing protein</fullName>
    </recommendedName>
</protein>
<dbReference type="EMBL" id="CCBP010000121">
    <property type="protein sequence ID" value="CDO73446.1"/>
    <property type="molecule type" value="Genomic_DNA"/>
</dbReference>
<reference evidence="1" key="1">
    <citation type="submission" date="2014-01" db="EMBL/GenBank/DDBJ databases">
        <title>The genome of the white-rot fungus Pycnoporus cinnabarinus: a basidiomycete model with a versatile arsenal for lignocellulosic biomass breakdown.</title>
        <authorList>
            <person name="Levasseur A."/>
            <person name="Lomascolo A."/>
            <person name="Ruiz-Duenas F.J."/>
            <person name="Uzan E."/>
            <person name="Piumi F."/>
            <person name="Kues U."/>
            <person name="Ram A.F.J."/>
            <person name="Murat C."/>
            <person name="Haon M."/>
            <person name="Benoit I."/>
            <person name="Arfi Y."/>
            <person name="Chevret D."/>
            <person name="Drula E."/>
            <person name="Kwon M.J."/>
            <person name="Gouret P."/>
            <person name="Lesage-Meessen L."/>
            <person name="Lombard V."/>
            <person name="Mariette J."/>
            <person name="Noirot C."/>
            <person name="Park J."/>
            <person name="Patyshakuliyeva A."/>
            <person name="Wieneger R.A.B."/>
            <person name="Wosten H.A.B."/>
            <person name="Martin F."/>
            <person name="Coutinho P.M."/>
            <person name="de Vries R."/>
            <person name="Martinez A.T."/>
            <person name="Klopp C."/>
            <person name="Pontarotti P."/>
            <person name="Henrissat B."/>
            <person name="Record E."/>
        </authorList>
    </citation>
    <scope>NUCLEOTIDE SEQUENCE [LARGE SCALE GENOMIC DNA]</scope>
    <source>
        <strain evidence="1">BRFM137</strain>
    </source>
</reference>
<evidence type="ECO:0000313" key="2">
    <source>
        <dbReference type="Proteomes" id="UP000029665"/>
    </source>
</evidence>
<evidence type="ECO:0000313" key="1">
    <source>
        <dbReference type="EMBL" id="CDO73446.1"/>
    </source>
</evidence>
<dbReference type="OrthoDB" id="3248190at2759"/>
<sequence length="163" mass="18561">MFTLDPGDSKLEGRSDELPVRLPEVQAVEFARLLSIFYPRDVVNGDLSTLEDWASVLRITHLYDFEEHRKLAITHVEQLAGPIDRIILAREYDIPAWLEPAYCALVIREESLTLEEGTRLGMADVILIARMRHTVRGGLFIPSQQVSYYVRDSLFSAQARSTT</sequence>
<dbReference type="STRING" id="5643.A0A060SGY6"/>
<proteinExistence type="predicted"/>
<gene>
    <name evidence="1" type="ORF">BN946_scf185013.g81</name>
</gene>
<organism evidence="1 2">
    <name type="scientific">Pycnoporus cinnabarinus</name>
    <name type="common">Cinnabar-red polypore</name>
    <name type="synonym">Trametes cinnabarina</name>
    <dbReference type="NCBI Taxonomy" id="5643"/>
    <lineage>
        <taxon>Eukaryota</taxon>
        <taxon>Fungi</taxon>
        <taxon>Dikarya</taxon>
        <taxon>Basidiomycota</taxon>
        <taxon>Agaricomycotina</taxon>
        <taxon>Agaricomycetes</taxon>
        <taxon>Polyporales</taxon>
        <taxon>Polyporaceae</taxon>
        <taxon>Trametes</taxon>
    </lineage>
</organism>
<accession>A0A060SGY6</accession>
<dbReference type="OMA" id="RLANMWV"/>
<keyword evidence="2" id="KW-1185">Reference proteome</keyword>
<comment type="caution">
    <text evidence="1">The sequence shown here is derived from an EMBL/GenBank/DDBJ whole genome shotgun (WGS) entry which is preliminary data.</text>
</comment>
<dbReference type="AlphaFoldDB" id="A0A060SGY6"/>